<proteinExistence type="predicted"/>
<evidence type="ECO:0000256" key="1">
    <source>
        <dbReference type="SAM" id="MobiDB-lite"/>
    </source>
</evidence>
<feature type="compositionally biased region" description="Acidic residues" evidence="1">
    <location>
        <begin position="388"/>
        <end position="433"/>
    </location>
</feature>
<reference evidence="2" key="1">
    <citation type="submission" date="2023-11" db="EMBL/GenBank/DDBJ databases">
        <title>Genome assemblies of two species of porcelain crab, Petrolisthes cinctipes and Petrolisthes manimaculis (Anomura: Porcellanidae).</title>
        <authorList>
            <person name="Angst P."/>
        </authorList>
    </citation>
    <scope>NUCLEOTIDE SEQUENCE</scope>
    <source>
        <strain evidence="2">PB745_02</strain>
        <tissue evidence="2">Gill</tissue>
    </source>
</reference>
<organism evidence="2 3">
    <name type="scientific">Petrolisthes manimaculis</name>
    <dbReference type="NCBI Taxonomy" id="1843537"/>
    <lineage>
        <taxon>Eukaryota</taxon>
        <taxon>Metazoa</taxon>
        <taxon>Ecdysozoa</taxon>
        <taxon>Arthropoda</taxon>
        <taxon>Crustacea</taxon>
        <taxon>Multicrustacea</taxon>
        <taxon>Malacostraca</taxon>
        <taxon>Eumalacostraca</taxon>
        <taxon>Eucarida</taxon>
        <taxon>Decapoda</taxon>
        <taxon>Pleocyemata</taxon>
        <taxon>Anomura</taxon>
        <taxon>Galatheoidea</taxon>
        <taxon>Porcellanidae</taxon>
        <taxon>Petrolisthes</taxon>
    </lineage>
</organism>
<evidence type="ECO:0000313" key="2">
    <source>
        <dbReference type="EMBL" id="KAK4290079.1"/>
    </source>
</evidence>
<comment type="caution">
    <text evidence="2">The sequence shown here is derived from an EMBL/GenBank/DDBJ whole genome shotgun (WGS) entry which is preliminary data.</text>
</comment>
<dbReference type="Proteomes" id="UP001292094">
    <property type="component" value="Unassembled WGS sequence"/>
</dbReference>
<feature type="region of interest" description="Disordered" evidence="1">
    <location>
        <begin position="379"/>
        <end position="453"/>
    </location>
</feature>
<evidence type="ECO:0000313" key="3">
    <source>
        <dbReference type="Proteomes" id="UP001292094"/>
    </source>
</evidence>
<keyword evidence="3" id="KW-1185">Reference proteome</keyword>
<feature type="region of interest" description="Disordered" evidence="1">
    <location>
        <begin position="203"/>
        <end position="308"/>
    </location>
</feature>
<name>A0AAE1NH82_9EUCA</name>
<feature type="compositionally biased region" description="Polar residues" evidence="1">
    <location>
        <begin position="247"/>
        <end position="256"/>
    </location>
</feature>
<sequence>MYKHLCYYDEGQELVMKYLWVVLQVATTVSHNTFINLYSNLDNTDGGEKSIYQYCKENVKLSVYSELREEGYLKEIFTVSPKHVQYFELKVTRKLIEKLIADKMPGSLTDVLRIMKEFVYLRNDLCHLALQSLTVNQYKMKLQGMWENLHVMYRSACGLTNTEFPPHVTKELDTILSSLLKSSGKTKEGSKWKIDTKVKDNIKEGTHTRDTSQSSDDSGCYESANNNNNNNNKCSRRENPAKEKWTRSQTKNSTKLNVKDKSVQTKAETKRTSKNVGTQVEGLNEANETEGRTENNNNNNKTVPASNKNKWTSVNIGTLVNLLEEVETLAADKNDKPTLQQDNWIYGNLCWSSTSAAATQSNGWSSDVCLDSSVEEMPSWIHSNGRPEDDDDDDGSNDDDDDEEEEEEEVEEEEEEEEEMDEEEEVDEEEEGYLTEQQIHCNQHDTNISKKEKVGYEMYCGMYVSSGV</sequence>
<feature type="compositionally biased region" description="Polar residues" evidence="1">
    <location>
        <begin position="435"/>
        <end position="446"/>
    </location>
</feature>
<dbReference type="AlphaFoldDB" id="A0AAE1NH82"/>
<accession>A0AAE1NH82</accession>
<gene>
    <name evidence="2" type="ORF">Pmani_037007</name>
</gene>
<dbReference type="EMBL" id="JAWZYT010005619">
    <property type="protein sequence ID" value="KAK4290079.1"/>
    <property type="molecule type" value="Genomic_DNA"/>
</dbReference>
<feature type="compositionally biased region" description="Basic and acidic residues" evidence="1">
    <location>
        <begin position="235"/>
        <end position="246"/>
    </location>
</feature>
<feature type="compositionally biased region" description="Basic and acidic residues" evidence="1">
    <location>
        <begin position="257"/>
        <end position="271"/>
    </location>
</feature>
<protein>
    <submittedName>
        <fullName evidence="2">Uncharacterized protein</fullName>
    </submittedName>
</protein>